<name>A0A1F5G013_9BACT</name>
<dbReference type="Proteomes" id="UP000177069">
    <property type="component" value="Unassembled WGS sequence"/>
</dbReference>
<comment type="caution">
    <text evidence="2">The sequence shown here is derived from an EMBL/GenBank/DDBJ whole genome shotgun (WGS) entry which is preliminary data.</text>
</comment>
<proteinExistence type="predicted"/>
<keyword evidence="1" id="KW-0472">Membrane</keyword>
<keyword evidence="1" id="KW-1133">Transmembrane helix</keyword>
<dbReference type="EMBL" id="MFBA01000034">
    <property type="protein sequence ID" value="OGD85191.1"/>
    <property type="molecule type" value="Genomic_DNA"/>
</dbReference>
<evidence type="ECO:0000313" key="3">
    <source>
        <dbReference type="Proteomes" id="UP000177069"/>
    </source>
</evidence>
<keyword evidence="1" id="KW-0812">Transmembrane</keyword>
<feature type="transmembrane region" description="Helical" evidence="1">
    <location>
        <begin position="6"/>
        <end position="24"/>
    </location>
</feature>
<sequence length="131" mass="14482">MIKVRTILVIIITLILAIIAYLFASHKPAVAPDKLSTDQSALPSPTPADFRGKEEILKNALNLYAQKKQERIDFSNGPCLGEIAPDWVADIAHNPRQAVDDKPENQCADFREGRAHHFVELDPNGNLITAN</sequence>
<reference evidence="2 3" key="1">
    <citation type="journal article" date="2016" name="Nat. Commun.">
        <title>Thousands of microbial genomes shed light on interconnected biogeochemical processes in an aquifer system.</title>
        <authorList>
            <person name="Anantharaman K."/>
            <person name="Brown C.T."/>
            <person name="Hug L.A."/>
            <person name="Sharon I."/>
            <person name="Castelle C.J."/>
            <person name="Probst A.J."/>
            <person name="Thomas B.C."/>
            <person name="Singh A."/>
            <person name="Wilkins M.J."/>
            <person name="Karaoz U."/>
            <person name="Brodie E.L."/>
            <person name="Williams K.H."/>
            <person name="Hubbard S.S."/>
            <person name="Banfield J.F."/>
        </authorList>
    </citation>
    <scope>NUCLEOTIDE SEQUENCE [LARGE SCALE GENOMIC DNA]</scope>
</reference>
<organism evidence="2 3">
    <name type="scientific">Candidatus Curtissbacteria bacterium RIFCSPHIGHO2_01_FULL_41_13</name>
    <dbReference type="NCBI Taxonomy" id="1797745"/>
    <lineage>
        <taxon>Bacteria</taxon>
        <taxon>Candidatus Curtissiibacteriota</taxon>
    </lineage>
</organism>
<gene>
    <name evidence="2" type="ORF">A2696_01705</name>
</gene>
<accession>A0A1F5G013</accession>
<dbReference type="AlphaFoldDB" id="A0A1F5G013"/>
<protein>
    <submittedName>
        <fullName evidence="2">Uncharacterized protein</fullName>
    </submittedName>
</protein>
<evidence type="ECO:0000313" key="2">
    <source>
        <dbReference type="EMBL" id="OGD85191.1"/>
    </source>
</evidence>
<evidence type="ECO:0000256" key="1">
    <source>
        <dbReference type="SAM" id="Phobius"/>
    </source>
</evidence>